<feature type="compositionally biased region" description="Basic and acidic residues" evidence="1">
    <location>
        <begin position="15"/>
        <end position="31"/>
    </location>
</feature>
<accession>A0A1M5AW08</accession>
<evidence type="ECO:0000256" key="1">
    <source>
        <dbReference type="SAM" id="MobiDB-lite"/>
    </source>
</evidence>
<feature type="compositionally biased region" description="Basic and acidic residues" evidence="1">
    <location>
        <begin position="41"/>
        <end position="61"/>
    </location>
</feature>
<gene>
    <name evidence="2" type="ORF">SAMN05444392_11621</name>
</gene>
<organism evidence="2 3">
    <name type="scientific">Seinonella peptonophila</name>
    <dbReference type="NCBI Taxonomy" id="112248"/>
    <lineage>
        <taxon>Bacteria</taxon>
        <taxon>Bacillati</taxon>
        <taxon>Bacillota</taxon>
        <taxon>Bacilli</taxon>
        <taxon>Bacillales</taxon>
        <taxon>Thermoactinomycetaceae</taxon>
        <taxon>Seinonella</taxon>
    </lineage>
</organism>
<dbReference type="Proteomes" id="UP000184476">
    <property type="component" value="Unassembled WGS sequence"/>
</dbReference>
<protein>
    <submittedName>
        <fullName evidence="2">Uncharacterized protein</fullName>
    </submittedName>
</protein>
<dbReference type="RefSeq" id="WP_073157623.1">
    <property type="nucleotide sequence ID" value="NZ_FQVL01000016.1"/>
</dbReference>
<feature type="region of interest" description="Disordered" evidence="1">
    <location>
        <begin position="1"/>
        <end position="70"/>
    </location>
</feature>
<sequence>MVLERTLVSGNRGENPNRLDDSDQPGDHHESSGNSVLTVSAHHDPEKGQEEPQEQERDYQEQLKLPKSSG</sequence>
<proteinExistence type="predicted"/>
<dbReference type="EMBL" id="FQVL01000016">
    <property type="protein sequence ID" value="SHF34112.1"/>
    <property type="molecule type" value="Genomic_DNA"/>
</dbReference>
<keyword evidence="3" id="KW-1185">Reference proteome</keyword>
<name>A0A1M5AW08_9BACL</name>
<dbReference type="AlphaFoldDB" id="A0A1M5AW08"/>
<evidence type="ECO:0000313" key="2">
    <source>
        <dbReference type="EMBL" id="SHF34112.1"/>
    </source>
</evidence>
<reference evidence="2 3" key="1">
    <citation type="submission" date="2016-11" db="EMBL/GenBank/DDBJ databases">
        <authorList>
            <person name="Jaros S."/>
            <person name="Januszkiewicz K."/>
            <person name="Wedrychowicz H."/>
        </authorList>
    </citation>
    <scope>NUCLEOTIDE SEQUENCE [LARGE SCALE GENOMIC DNA]</scope>
    <source>
        <strain evidence="2 3">DSM 44666</strain>
    </source>
</reference>
<dbReference type="STRING" id="112248.SAMN05444392_11621"/>
<evidence type="ECO:0000313" key="3">
    <source>
        <dbReference type="Proteomes" id="UP000184476"/>
    </source>
</evidence>